<name>A0ABN8P4D6_9CNID</name>
<feature type="domain" description="G-protein coupled receptors family 1 profile" evidence="9">
    <location>
        <begin position="1"/>
        <end position="76"/>
    </location>
</feature>
<feature type="non-terminal residue" evidence="10">
    <location>
        <position position="76"/>
    </location>
</feature>
<evidence type="ECO:0000256" key="7">
    <source>
        <dbReference type="ARBA" id="ARBA00023224"/>
    </source>
</evidence>
<protein>
    <recommendedName>
        <fullName evidence="9">G-protein coupled receptors family 1 profile domain-containing protein</fullName>
    </recommendedName>
</protein>
<evidence type="ECO:0000256" key="8">
    <source>
        <dbReference type="SAM" id="Phobius"/>
    </source>
</evidence>
<organism evidence="10 11">
    <name type="scientific">Porites lobata</name>
    <dbReference type="NCBI Taxonomy" id="104759"/>
    <lineage>
        <taxon>Eukaryota</taxon>
        <taxon>Metazoa</taxon>
        <taxon>Cnidaria</taxon>
        <taxon>Anthozoa</taxon>
        <taxon>Hexacorallia</taxon>
        <taxon>Scleractinia</taxon>
        <taxon>Fungiina</taxon>
        <taxon>Poritidae</taxon>
        <taxon>Porites</taxon>
    </lineage>
</organism>
<evidence type="ECO:0000256" key="4">
    <source>
        <dbReference type="ARBA" id="ARBA00023040"/>
    </source>
</evidence>
<keyword evidence="2 8" id="KW-0812">Transmembrane</keyword>
<dbReference type="PROSITE" id="PS50262">
    <property type="entry name" value="G_PROTEIN_RECEP_F1_2"/>
    <property type="match status" value="1"/>
</dbReference>
<evidence type="ECO:0000259" key="9">
    <source>
        <dbReference type="PROSITE" id="PS50262"/>
    </source>
</evidence>
<evidence type="ECO:0000313" key="10">
    <source>
        <dbReference type="EMBL" id="CAH3132974.1"/>
    </source>
</evidence>
<dbReference type="Pfam" id="PF00001">
    <property type="entry name" value="7tm_1"/>
    <property type="match status" value="1"/>
</dbReference>
<sequence>MAMEGPYLFASKAMVFVYIPAVLLFALYSIILIKLKKQANPGEQTANAEEQRIRRNRKVLKMAIAIVVAFFIFWIP</sequence>
<feature type="transmembrane region" description="Helical" evidence="8">
    <location>
        <begin position="59"/>
        <end position="75"/>
    </location>
</feature>
<keyword evidence="3 8" id="KW-1133">Transmembrane helix</keyword>
<keyword evidence="7" id="KW-0807">Transducer</keyword>
<dbReference type="Gene3D" id="1.20.1070.10">
    <property type="entry name" value="Rhodopsin 7-helix transmembrane proteins"/>
    <property type="match status" value="1"/>
</dbReference>
<dbReference type="EMBL" id="CALNXK010000052">
    <property type="protein sequence ID" value="CAH3132974.1"/>
    <property type="molecule type" value="Genomic_DNA"/>
</dbReference>
<reference evidence="10 11" key="1">
    <citation type="submission" date="2022-05" db="EMBL/GenBank/DDBJ databases">
        <authorList>
            <consortium name="Genoscope - CEA"/>
            <person name="William W."/>
        </authorList>
    </citation>
    <scope>NUCLEOTIDE SEQUENCE [LARGE SCALE GENOMIC DNA]</scope>
</reference>
<gene>
    <name evidence="10" type="ORF">PLOB_00036588</name>
</gene>
<evidence type="ECO:0000256" key="5">
    <source>
        <dbReference type="ARBA" id="ARBA00023136"/>
    </source>
</evidence>
<keyword evidence="6" id="KW-0675">Receptor</keyword>
<evidence type="ECO:0000256" key="2">
    <source>
        <dbReference type="ARBA" id="ARBA00022692"/>
    </source>
</evidence>
<dbReference type="InterPro" id="IPR017452">
    <property type="entry name" value="GPCR_Rhodpsn_7TM"/>
</dbReference>
<dbReference type="Proteomes" id="UP001159405">
    <property type="component" value="Unassembled WGS sequence"/>
</dbReference>
<keyword evidence="11" id="KW-1185">Reference proteome</keyword>
<evidence type="ECO:0000256" key="1">
    <source>
        <dbReference type="ARBA" id="ARBA00004141"/>
    </source>
</evidence>
<accession>A0ABN8P4D6</accession>
<comment type="subcellular location">
    <subcellularLocation>
        <location evidence="1">Membrane</location>
        <topology evidence="1">Multi-pass membrane protein</topology>
    </subcellularLocation>
</comment>
<dbReference type="PANTHER" id="PTHR45695:SF9">
    <property type="entry name" value="LEUCOKININ RECEPTOR"/>
    <property type="match status" value="1"/>
</dbReference>
<proteinExistence type="predicted"/>
<dbReference type="PANTHER" id="PTHR45695">
    <property type="entry name" value="LEUCOKININ RECEPTOR-RELATED"/>
    <property type="match status" value="1"/>
</dbReference>
<feature type="transmembrane region" description="Helical" evidence="8">
    <location>
        <begin position="13"/>
        <end position="33"/>
    </location>
</feature>
<keyword evidence="4" id="KW-0297">G-protein coupled receptor</keyword>
<dbReference type="CDD" id="cd00637">
    <property type="entry name" value="7tm_classA_rhodopsin-like"/>
    <property type="match status" value="1"/>
</dbReference>
<evidence type="ECO:0000256" key="3">
    <source>
        <dbReference type="ARBA" id="ARBA00022989"/>
    </source>
</evidence>
<evidence type="ECO:0000256" key="6">
    <source>
        <dbReference type="ARBA" id="ARBA00023170"/>
    </source>
</evidence>
<dbReference type="InterPro" id="IPR000276">
    <property type="entry name" value="GPCR_Rhodpsn"/>
</dbReference>
<keyword evidence="5 8" id="KW-0472">Membrane</keyword>
<dbReference type="SUPFAM" id="SSF81321">
    <property type="entry name" value="Family A G protein-coupled receptor-like"/>
    <property type="match status" value="1"/>
</dbReference>
<comment type="caution">
    <text evidence="10">The sequence shown here is derived from an EMBL/GenBank/DDBJ whole genome shotgun (WGS) entry which is preliminary data.</text>
</comment>
<evidence type="ECO:0000313" key="11">
    <source>
        <dbReference type="Proteomes" id="UP001159405"/>
    </source>
</evidence>